<organism evidence="1 2">
    <name type="scientific">Candidatus Saccharicenans subterraneus</name>
    <dbReference type="NCBI Taxonomy" id="2508984"/>
    <lineage>
        <taxon>Bacteria</taxon>
        <taxon>Candidatus Aminicenantota</taxon>
        <taxon>Candidatus Aminicenantia</taxon>
        <taxon>Candidatus Aminicenantales</taxon>
        <taxon>Candidatus Saccharicenantaceae</taxon>
        <taxon>Candidatus Saccharicenans</taxon>
    </lineage>
</organism>
<sequence>MACRSLLFSHFIPPPAGKVKPYRQAAEILESTSAVNPEIDYFYFIWYRKLLFGGRK</sequence>
<gene>
    <name evidence="1" type="ORF">OP8BY_0339</name>
</gene>
<reference evidence="1 2" key="1">
    <citation type="submission" date="2018-08" db="EMBL/GenBank/DDBJ databases">
        <title>Genome analysis of the thermophilic bacterium of the candidate phylum Aminicenantes from deep subsurface aquifer revealed its physiology and ecological role.</title>
        <authorList>
            <person name="Kadnikov V.V."/>
            <person name="Mardanov A.V."/>
            <person name="Beletsky A.V."/>
            <person name="Karnachuk O.V."/>
            <person name="Ravin N.V."/>
        </authorList>
    </citation>
    <scope>NUCLEOTIDE SEQUENCE [LARGE SCALE GENOMIC DNA]</scope>
    <source>
        <strain evidence="1">BY38</strain>
    </source>
</reference>
<evidence type="ECO:0000313" key="2">
    <source>
        <dbReference type="Proteomes" id="UP000257323"/>
    </source>
</evidence>
<protein>
    <submittedName>
        <fullName evidence="1">Uncharacterized protein</fullName>
    </submittedName>
</protein>
<dbReference type="Proteomes" id="UP000257323">
    <property type="component" value="Unassembled WGS sequence"/>
</dbReference>
<evidence type="ECO:0000313" key="1">
    <source>
        <dbReference type="EMBL" id="RFT15449.1"/>
    </source>
</evidence>
<dbReference type="EMBL" id="QUAH01000009">
    <property type="protein sequence ID" value="RFT15449.1"/>
    <property type="molecule type" value="Genomic_DNA"/>
</dbReference>
<comment type="caution">
    <text evidence="1">The sequence shown here is derived from an EMBL/GenBank/DDBJ whole genome shotgun (WGS) entry which is preliminary data.</text>
</comment>
<proteinExistence type="predicted"/>
<accession>A0A3E2BL13</accession>
<dbReference type="AlphaFoldDB" id="A0A3E2BL13"/>
<name>A0A3E2BL13_9BACT</name>